<dbReference type="InterPro" id="IPR053165">
    <property type="entry name" value="HSI-I_assembly_Hcp1"/>
</dbReference>
<evidence type="ECO:0000256" key="1">
    <source>
        <dbReference type="SAM" id="SignalP"/>
    </source>
</evidence>
<dbReference type="InterPro" id="IPR008514">
    <property type="entry name" value="T6SS_Hcp"/>
</dbReference>
<dbReference type="InterPro" id="IPR058094">
    <property type="entry name" value="Ig-like_OmpL47-like"/>
</dbReference>
<dbReference type="NCBIfam" id="NF047446">
    <property type="entry name" value="barrel_OmpL47"/>
    <property type="match status" value="1"/>
</dbReference>
<dbReference type="Gene3D" id="2.30.110.20">
    <property type="entry name" value="Hcp1-like"/>
    <property type="match status" value="1"/>
</dbReference>
<name>A0A7W5AY17_9BACL</name>
<dbReference type="Pfam" id="PF05638">
    <property type="entry name" value="T6SS_HCP"/>
    <property type="match status" value="1"/>
</dbReference>
<organism evidence="2 3">
    <name type="scientific">Paenibacillus phyllosphaerae</name>
    <dbReference type="NCBI Taxonomy" id="274593"/>
    <lineage>
        <taxon>Bacteria</taxon>
        <taxon>Bacillati</taxon>
        <taxon>Bacillota</taxon>
        <taxon>Bacilli</taxon>
        <taxon>Bacillales</taxon>
        <taxon>Paenibacillaceae</taxon>
        <taxon>Paenibacillus</taxon>
    </lineage>
</organism>
<feature type="signal peptide" evidence="1">
    <location>
        <begin position="1"/>
        <end position="25"/>
    </location>
</feature>
<dbReference type="PANTHER" id="PTHR36152">
    <property type="entry name" value="CYTOPLASMIC PROTEIN-RELATED"/>
    <property type="match status" value="1"/>
</dbReference>
<dbReference type="InterPro" id="IPR036624">
    <property type="entry name" value="Hcp1-lik_sf"/>
</dbReference>
<protein>
    <submittedName>
        <fullName evidence="2">Type VI protein secretion system component Hcp</fullName>
    </submittedName>
</protein>
<gene>
    <name evidence="2" type="ORF">FHS18_002910</name>
</gene>
<keyword evidence="1" id="KW-0732">Signal</keyword>
<feature type="chain" id="PRO_5031322406" evidence="1">
    <location>
        <begin position="26"/>
        <end position="280"/>
    </location>
</feature>
<dbReference type="SUPFAM" id="SSF141452">
    <property type="entry name" value="Hcp1-like"/>
    <property type="match status" value="1"/>
</dbReference>
<comment type="caution">
    <text evidence="2">The sequence shown here is derived from an EMBL/GenBank/DDBJ whole genome shotgun (WGS) entry which is preliminary data.</text>
</comment>
<sequence>MRNLLLALLASMVIVLVAMPAPAEAASASSTDIRIYMQLDGIEGESRDKGYEKWIALQAVDFELTGPSAWASPAGGAGKANFERFEIAKQVDSATIPLLLKEAKGSSIAAGTIVYTRAGARGPTPYLTFDLQHITISSYTYDADTGSESISLGFGGIRWSYWPLDSKGTPSGKPIQGEWNFSPTDTIAPTTTITYAPVLSAGNRITALSVTLATADLGGSGVARTEYRINGGTWTSYTGAFTIEAASTHTLEWRSIDAAGNSEKTWSADFDEGTPPRQAA</sequence>
<accession>A0A7W5AY17</accession>
<dbReference type="EMBL" id="JACHXK010000005">
    <property type="protein sequence ID" value="MBB3110843.1"/>
    <property type="molecule type" value="Genomic_DNA"/>
</dbReference>
<evidence type="ECO:0000313" key="2">
    <source>
        <dbReference type="EMBL" id="MBB3110843.1"/>
    </source>
</evidence>
<dbReference type="AlphaFoldDB" id="A0A7W5AY17"/>
<proteinExistence type="predicted"/>
<evidence type="ECO:0000313" key="3">
    <source>
        <dbReference type="Proteomes" id="UP000570361"/>
    </source>
</evidence>
<dbReference type="RefSeq" id="WP_183600720.1">
    <property type="nucleotide sequence ID" value="NZ_JACHXK010000005.1"/>
</dbReference>
<dbReference type="PANTHER" id="PTHR36152:SF1">
    <property type="entry name" value="UBIQUITIN-LIKE DOMAIN-CONTAINING PROTEIN"/>
    <property type="match status" value="1"/>
</dbReference>
<dbReference type="Proteomes" id="UP000570361">
    <property type="component" value="Unassembled WGS sequence"/>
</dbReference>
<reference evidence="2 3" key="1">
    <citation type="submission" date="2020-08" db="EMBL/GenBank/DDBJ databases">
        <title>Genomic Encyclopedia of Type Strains, Phase III (KMG-III): the genomes of soil and plant-associated and newly described type strains.</title>
        <authorList>
            <person name="Whitman W."/>
        </authorList>
    </citation>
    <scope>NUCLEOTIDE SEQUENCE [LARGE SCALE GENOMIC DNA]</scope>
    <source>
        <strain evidence="2 3">CECT 5862</strain>
    </source>
</reference>
<keyword evidence="3" id="KW-1185">Reference proteome</keyword>